<dbReference type="GO" id="GO:0005886">
    <property type="term" value="C:plasma membrane"/>
    <property type="evidence" value="ECO:0007669"/>
    <property type="project" value="UniProtKB-SubCell"/>
</dbReference>
<feature type="transmembrane region" description="Helical" evidence="7">
    <location>
        <begin position="89"/>
        <end position="108"/>
    </location>
</feature>
<accession>A0A6J4SSL5</accession>
<evidence type="ECO:0000256" key="2">
    <source>
        <dbReference type="ARBA" id="ARBA00008193"/>
    </source>
</evidence>
<keyword evidence="3" id="KW-1003">Cell membrane</keyword>
<dbReference type="AlphaFoldDB" id="A0A6J4SSL5"/>
<comment type="similarity">
    <text evidence="2">Belongs to the UPF0126 family.</text>
</comment>
<evidence type="ECO:0000256" key="5">
    <source>
        <dbReference type="ARBA" id="ARBA00022989"/>
    </source>
</evidence>
<feature type="domain" description="Glycine transporter" evidence="8">
    <location>
        <begin position="91"/>
        <end position="164"/>
    </location>
</feature>
<feature type="transmembrane region" description="Helical" evidence="7">
    <location>
        <begin position="148"/>
        <end position="168"/>
    </location>
</feature>
<dbReference type="InterPro" id="IPR005115">
    <property type="entry name" value="Gly_transporter"/>
</dbReference>
<reference evidence="9" key="1">
    <citation type="submission" date="2020-02" db="EMBL/GenBank/DDBJ databases">
        <authorList>
            <person name="Meier V. D."/>
        </authorList>
    </citation>
    <scope>NUCLEOTIDE SEQUENCE</scope>
    <source>
        <strain evidence="9">AVDCRST_MAG05</strain>
    </source>
</reference>
<proteinExistence type="inferred from homology"/>
<dbReference type="PANTHER" id="PTHR30506">
    <property type="entry name" value="INNER MEMBRANE PROTEIN"/>
    <property type="match status" value="1"/>
</dbReference>
<sequence>MALYVLDLFGVAVFAVSGALTAGRKSMDLFGVVVVAVITAVGGGTVRDLLLDRRPIFWIEDPTYLLVCVLAAGATLAYARFLRPPSGSLLVADAFGLAVFTFIGAQAAHEAGVAAPIVVLMGTVTGVAGGIMRDVLCTEVPLILRREIYATAAIAGATVFVVLTNLGVSGPLVALPTVAIVFGLRLAALRLDLHVPSPGPKDKDPTSPDEGR</sequence>
<comment type="subcellular location">
    <subcellularLocation>
        <location evidence="1">Cell membrane</location>
        <topology evidence="1">Multi-pass membrane protein</topology>
    </subcellularLocation>
</comment>
<organism evidence="9">
    <name type="scientific">uncultured Rubrobacteraceae bacterium</name>
    <dbReference type="NCBI Taxonomy" id="349277"/>
    <lineage>
        <taxon>Bacteria</taxon>
        <taxon>Bacillati</taxon>
        <taxon>Actinomycetota</taxon>
        <taxon>Rubrobacteria</taxon>
        <taxon>Rubrobacterales</taxon>
        <taxon>Rubrobacteraceae</taxon>
        <taxon>environmental samples</taxon>
    </lineage>
</organism>
<evidence type="ECO:0000259" key="8">
    <source>
        <dbReference type="Pfam" id="PF03458"/>
    </source>
</evidence>
<keyword evidence="5 7" id="KW-1133">Transmembrane helix</keyword>
<dbReference type="Pfam" id="PF03458">
    <property type="entry name" value="Gly_transporter"/>
    <property type="match status" value="2"/>
</dbReference>
<feature type="transmembrane region" description="Helical" evidence="7">
    <location>
        <begin position="114"/>
        <end position="136"/>
    </location>
</feature>
<name>A0A6J4SSL5_9ACTN</name>
<feature type="transmembrane region" description="Helical" evidence="7">
    <location>
        <begin position="6"/>
        <end position="22"/>
    </location>
</feature>
<keyword evidence="4 7" id="KW-0812">Transmembrane</keyword>
<evidence type="ECO:0000313" key="9">
    <source>
        <dbReference type="EMBL" id="CAA9504280.1"/>
    </source>
</evidence>
<evidence type="ECO:0000256" key="7">
    <source>
        <dbReference type="SAM" id="Phobius"/>
    </source>
</evidence>
<evidence type="ECO:0000256" key="3">
    <source>
        <dbReference type="ARBA" id="ARBA00022475"/>
    </source>
</evidence>
<evidence type="ECO:0000256" key="1">
    <source>
        <dbReference type="ARBA" id="ARBA00004651"/>
    </source>
</evidence>
<feature type="domain" description="Glycine transporter" evidence="8">
    <location>
        <begin position="5"/>
        <end position="77"/>
    </location>
</feature>
<keyword evidence="6 7" id="KW-0472">Membrane</keyword>
<gene>
    <name evidence="9" type="ORF">AVDCRST_MAG05-2629</name>
</gene>
<feature type="transmembrane region" description="Helical" evidence="7">
    <location>
        <begin position="29"/>
        <end position="50"/>
    </location>
</feature>
<dbReference type="EMBL" id="CADCVM010000289">
    <property type="protein sequence ID" value="CAA9504280.1"/>
    <property type="molecule type" value="Genomic_DNA"/>
</dbReference>
<feature type="transmembrane region" description="Helical" evidence="7">
    <location>
        <begin position="62"/>
        <end position="82"/>
    </location>
</feature>
<dbReference type="PANTHER" id="PTHR30506:SF3">
    <property type="entry name" value="UPF0126 INNER MEMBRANE PROTEIN YADS-RELATED"/>
    <property type="match status" value="1"/>
</dbReference>
<evidence type="ECO:0000256" key="6">
    <source>
        <dbReference type="ARBA" id="ARBA00023136"/>
    </source>
</evidence>
<evidence type="ECO:0000256" key="4">
    <source>
        <dbReference type="ARBA" id="ARBA00022692"/>
    </source>
</evidence>
<protein>
    <submittedName>
        <fullName evidence="9">UPF0126 inner membrane protein YadS</fullName>
    </submittedName>
</protein>